<proteinExistence type="predicted"/>
<evidence type="ECO:0000256" key="6">
    <source>
        <dbReference type="SAM" id="Phobius"/>
    </source>
</evidence>
<reference evidence="8 9" key="1">
    <citation type="submission" date="2015-12" db="EMBL/GenBank/DDBJ databases">
        <title>The genome of Folsomia candida.</title>
        <authorList>
            <person name="Faddeeva A."/>
            <person name="Derks M.F."/>
            <person name="Anvar Y."/>
            <person name="Smit S."/>
            <person name="Van Straalen N."/>
            <person name="Roelofs D."/>
        </authorList>
    </citation>
    <scope>NUCLEOTIDE SEQUENCE [LARGE SCALE GENOMIC DNA]</scope>
    <source>
        <strain evidence="8 9">VU population</strain>
        <tissue evidence="8">Whole body</tissue>
    </source>
</reference>
<keyword evidence="2 6" id="KW-0812">Transmembrane</keyword>
<dbReference type="GO" id="GO:0001518">
    <property type="term" value="C:voltage-gated sodium channel complex"/>
    <property type="evidence" value="ECO:0007669"/>
    <property type="project" value="TreeGrafter"/>
</dbReference>
<dbReference type="Gene3D" id="1.20.120.350">
    <property type="entry name" value="Voltage-gated potassium channels. Chain C"/>
    <property type="match status" value="2"/>
</dbReference>
<name>A0A226EXE8_FOLCA</name>
<comment type="caution">
    <text evidence="8">The sequence shown here is derived from an EMBL/GenBank/DDBJ whole genome shotgun (WGS) entry which is preliminary data.</text>
</comment>
<dbReference type="GO" id="GO:0005248">
    <property type="term" value="F:voltage-gated sodium channel activity"/>
    <property type="evidence" value="ECO:0007669"/>
    <property type="project" value="TreeGrafter"/>
</dbReference>
<keyword evidence="4 6" id="KW-0472">Membrane</keyword>
<dbReference type="InterPro" id="IPR005821">
    <property type="entry name" value="Ion_trans_dom"/>
</dbReference>
<dbReference type="SUPFAM" id="SSF81324">
    <property type="entry name" value="Voltage-gated potassium channels"/>
    <property type="match status" value="2"/>
</dbReference>
<evidence type="ECO:0000313" key="9">
    <source>
        <dbReference type="Proteomes" id="UP000198287"/>
    </source>
</evidence>
<dbReference type="GO" id="GO:0019228">
    <property type="term" value="P:neuronal action potential"/>
    <property type="evidence" value="ECO:0007669"/>
    <property type="project" value="TreeGrafter"/>
</dbReference>
<organism evidence="8 9">
    <name type="scientific">Folsomia candida</name>
    <name type="common">Springtail</name>
    <dbReference type="NCBI Taxonomy" id="158441"/>
    <lineage>
        <taxon>Eukaryota</taxon>
        <taxon>Metazoa</taxon>
        <taxon>Ecdysozoa</taxon>
        <taxon>Arthropoda</taxon>
        <taxon>Hexapoda</taxon>
        <taxon>Collembola</taxon>
        <taxon>Entomobryomorpha</taxon>
        <taxon>Isotomoidea</taxon>
        <taxon>Isotomidae</taxon>
        <taxon>Proisotominae</taxon>
        <taxon>Folsomia</taxon>
    </lineage>
</organism>
<feature type="transmembrane region" description="Helical" evidence="6">
    <location>
        <begin position="223"/>
        <end position="246"/>
    </location>
</feature>
<dbReference type="OMA" id="MIFRIFC"/>
<evidence type="ECO:0000256" key="5">
    <source>
        <dbReference type="SAM" id="MobiDB-lite"/>
    </source>
</evidence>
<keyword evidence="9" id="KW-1185">Reference proteome</keyword>
<feature type="transmembrane region" description="Helical" evidence="6">
    <location>
        <begin position="180"/>
        <end position="202"/>
    </location>
</feature>
<dbReference type="STRING" id="158441.A0A226EXE8"/>
<keyword evidence="8" id="KW-0407">Ion channel</keyword>
<dbReference type="AlphaFoldDB" id="A0A226EXE8"/>
<evidence type="ECO:0000256" key="2">
    <source>
        <dbReference type="ARBA" id="ARBA00022692"/>
    </source>
</evidence>
<protein>
    <submittedName>
        <fullName evidence="8">Sodium channel protein type 4 subunit alpha B</fullName>
    </submittedName>
</protein>
<evidence type="ECO:0000256" key="4">
    <source>
        <dbReference type="ARBA" id="ARBA00023136"/>
    </source>
</evidence>
<dbReference type="PANTHER" id="PTHR10037:SF62">
    <property type="entry name" value="SODIUM CHANNEL PROTEIN 60E"/>
    <property type="match status" value="1"/>
</dbReference>
<dbReference type="Gene3D" id="1.10.287.70">
    <property type="match status" value="2"/>
</dbReference>
<feature type="transmembrane region" description="Helical" evidence="6">
    <location>
        <begin position="472"/>
        <end position="491"/>
    </location>
</feature>
<dbReference type="PANTHER" id="PTHR10037">
    <property type="entry name" value="VOLTAGE-GATED CATION CHANNEL CALCIUM AND SODIUM"/>
    <property type="match status" value="1"/>
</dbReference>
<feature type="transmembrane region" description="Helical" evidence="6">
    <location>
        <begin position="563"/>
        <end position="582"/>
    </location>
</feature>
<feature type="domain" description="Ion transport" evidence="7">
    <location>
        <begin position="441"/>
        <end position="671"/>
    </location>
</feature>
<dbReference type="InterPro" id="IPR027359">
    <property type="entry name" value="Volt_channel_dom_sf"/>
</dbReference>
<evidence type="ECO:0000256" key="1">
    <source>
        <dbReference type="ARBA" id="ARBA00004141"/>
    </source>
</evidence>
<keyword evidence="3 6" id="KW-1133">Transmembrane helix</keyword>
<feature type="transmembrane region" description="Helical" evidence="6">
    <location>
        <begin position="440"/>
        <end position="460"/>
    </location>
</feature>
<evidence type="ECO:0000256" key="3">
    <source>
        <dbReference type="ARBA" id="ARBA00022989"/>
    </source>
</evidence>
<keyword evidence="8" id="KW-0406">Ion transport</keyword>
<dbReference type="GO" id="GO:0086010">
    <property type="term" value="P:membrane depolarization during action potential"/>
    <property type="evidence" value="ECO:0007669"/>
    <property type="project" value="TreeGrafter"/>
</dbReference>
<dbReference type="Proteomes" id="UP000198287">
    <property type="component" value="Unassembled WGS sequence"/>
</dbReference>
<dbReference type="InterPro" id="IPR043203">
    <property type="entry name" value="VGCC_Ca_Na"/>
</dbReference>
<feature type="domain" description="Ion transport" evidence="7">
    <location>
        <begin position="117"/>
        <end position="390"/>
    </location>
</feature>
<feature type="transmembrane region" description="Helical" evidence="6">
    <location>
        <begin position="353"/>
        <end position="376"/>
    </location>
</feature>
<feature type="transmembrane region" description="Helical" evidence="6">
    <location>
        <begin position="642"/>
        <end position="667"/>
    </location>
</feature>
<accession>A0A226EXE8</accession>
<dbReference type="OrthoDB" id="298291at2759"/>
<comment type="subcellular location">
    <subcellularLocation>
        <location evidence="1">Membrane</location>
        <topology evidence="1">Multi-pass membrane protein</topology>
    </subcellularLocation>
</comment>
<feature type="region of interest" description="Disordered" evidence="5">
    <location>
        <begin position="718"/>
        <end position="747"/>
    </location>
</feature>
<feature type="transmembrane region" description="Helical" evidence="6">
    <location>
        <begin position="766"/>
        <end position="784"/>
    </location>
</feature>
<dbReference type="EMBL" id="LNIX01000001">
    <property type="protein sequence ID" value="OXA62335.1"/>
    <property type="molecule type" value="Genomic_DNA"/>
</dbReference>
<keyword evidence="8" id="KW-0813">Transport</keyword>
<feature type="compositionally biased region" description="Acidic residues" evidence="5">
    <location>
        <begin position="726"/>
        <end position="735"/>
    </location>
</feature>
<sequence length="785" mass="88848">MENTSPTNETLPVFKELTLDSISKSGDEERNFAHLNKKANARLENGSSLPPSWMQHFKPENMACKPLEEIDPSYKNETFIVIGKGGTINRMSMNNSLFLLHPLNPLRKTAIFLTTHYIFSAFIVAIVLLNVYHLVTRTWQWFDYLCISIYFVEFSLKVLSRGLCHGKFTCLRNPWNWLDILAITTSLVGYVVGMGIKAILILQWFRLLKIVPLIKVMREAFSITLASLGRLFSAILLGLMTISYFASFGLNLYMGSLTQRCIKNMELPITDDKEWVQHHSNFSNWIPDILCGNATSSGLCPNSSICLQGFGANPDYNFTNFDTFISSFLQVWRIISQDYLEVLIAQIFATSGWHVVTVAFFLVIYFFGTFLIGSFAHGLMGQYLQSTYNHGTGGFCRYENSTVKSDPVNTGPVVEPTADVTMGSGAPTWKDTIAKISNSFGFEVFITFVILFDVFCYFANMSQYEVEAPVFTHNNSLIVFFIYLVEFVLKLIGSGAQIYFKNYWNIFDFVILVLTALGEFSKRVHQLTTFGFLISCIRIFKIIPRWSGLQNLIKFTAQTLKQFCGFFGVSFTFWVLLALIGMESFGDAYKENQHLFPHGALPRFHFISFTHSFLQVFRSWSKETIELLWDCMLVSGTVGCPIYFATVQLLGFLFIMTIVISVVLLTVKTLENRKPNMDGTPSNSTSTFTKLGELVLLKPMEVINAKFAPKKRSEEVKVLQRKDSEETSPSEDRDDIEGKIRTGSTSQGGGGDYLIKIRNCVNSRPVLIFSVLLITFSSLLLACFF</sequence>
<evidence type="ECO:0000313" key="8">
    <source>
        <dbReference type="EMBL" id="OXA62335.1"/>
    </source>
</evidence>
<dbReference type="Pfam" id="PF00520">
    <property type="entry name" value="Ion_trans"/>
    <property type="match status" value="2"/>
</dbReference>
<gene>
    <name evidence="8" type="ORF">Fcan01_01671</name>
</gene>
<feature type="transmembrane region" description="Helical" evidence="6">
    <location>
        <begin position="110"/>
        <end position="129"/>
    </location>
</feature>
<evidence type="ECO:0000259" key="7">
    <source>
        <dbReference type="Pfam" id="PF00520"/>
    </source>
</evidence>